<keyword evidence="2" id="KW-1185">Reference proteome</keyword>
<proteinExistence type="predicted"/>
<evidence type="ECO:0000313" key="1">
    <source>
        <dbReference type="EMBL" id="KAJ1944764.1"/>
    </source>
</evidence>
<organism evidence="1 2">
    <name type="scientific">Linderina macrospora</name>
    <dbReference type="NCBI Taxonomy" id="4868"/>
    <lineage>
        <taxon>Eukaryota</taxon>
        <taxon>Fungi</taxon>
        <taxon>Fungi incertae sedis</taxon>
        <taxon>Zoopagomycota</taxon>
        <taxon>Kickxellomycotina</taxon>
        <taxon>Kickxellomycetes</taxon>
        <taxon>Kickxellales</taxon>
        <taxon>Kickxellaceae</taxon>
        <taxon>Linderina</taxon>
    </lineage>
</organism>
<gene>
    <name evidence="1" type="primary">MCA1_2</name>
    <name evidence="1" type="ORF">FBU59_002511</name>
</gene>
<dbReference type="Proteomes" id="UP001150603">
    <property type="component" value="Unassembled WGS sequence"/>
</dbReference>
<feature type="non-terminal residue" evidence="1">
    <location>
        <position position="400"/>
    </location>
</feature>
<protein>
    <submittedName>
        <fullName evidence="1">Ca(2+)-dependent cysteine protease</fullName>
    </submittedName>
</protein>
<sequence length="400" mass="43657">MATMQDTRPKVAEVPLTPQAYGHPTMSSQEPHPGISGTTAVSGYSQGGRQNYSPQMAGSVSVSNYSMESAQTAGNRPGGERVRNNNYQLAEQPREIQTQQYQAFQHSSAGGQVASLTNSLSAMALGSSPSPYKDGYNPHQQQQSNYAVQAAPVAVKVPPPPPPPPRDHHSPVAQRFTSAAVGAPVKRMSPTAAPVQPPQPPPPPTINVSIPANTSMQTIGNASGDFSAGACEIAHPLWNNLSVTEFHAYEHNIQVAQSNLSGNKYALIIGINYYNNVFSQQANINRAYQMKEFLMSYFGYLEQNILLLSDDQQESKKKPTAGNIRDGIRWLMGNIQSNGSAFVYYCGLSEVPRHIRHSKSEVIKRLMKNHNEFILPSDFQAKGSIDASYLHDKLVRQLPQ</sequence>
<reference evidence="1" key="1">
    <citation type="submission" date="2022-07" db="EMBL/GenBank/DDBJ databases">
        <title>Phylogenomic reconstructions and comparative analyses of Kickxellomycotina fungi.</title>
        <authorList>
            <person name="Reynolds N.K."/>
            <person name="Stajich J.E."/>
            <person name="Barry K."/>
            <person name="Grigoriev I.V."/>
            <person name="Crous P."/>
            <person name="Smith M.E."/>
        </authorList>
    </citation>
    <scope>NUCLEOTIDE SEQUENCE</scope>
    <source>
        <strain evidence="1">NRRL 5244</strain>
    </source>
</reference>
<dbReference type="EMBL" id="JANBPW010001383">
    <property type="protein sequence ID" value="KAJ1944764.1"/>
    <property type="molecule type" value="Genomic_DNA"/>
</dbReference>
<comment type="caution">
    <text evidence="1">The sequence shown here is derived from an EMBL/GenBank/DDBJ whole genome shotgun (WGS) entry which is preliminary data.</text>
</comment>
<accession>A0ACC1JBA2</accession>
<evidence type="ECO:0000313" key="2">
    <source>
        <dbReference type="Proteomes" id="UP001150603"/>
    </source>
</evidence>
<keyword evidence="1" id="KW-0378">Hydrolase</keyword>
<name>A0ACC1JBA2_9FUNG</name>
<keyword evidence="1" id="KW-0645">Protease</keyword>